<evidence type="ECO:0000313" key="13">
    <source>
        <dbReference type="EMBL" id="RUO71923.1"/>
    </source>
</evidence>
<dbReference type="SFLD" id="SFLDS00003">
    <property type="entry name" value="Haloacid_Dehalogenase"/>
    <property type="match status" value="1"/>
</dbReference>
<comment type="catalytic activity">
    <reaction evidence="1 11">
        <text>3-deoxy-alpha-D-manno-2-octulosonate-8-phosphate + H2O = 3-deoxy-alpha-D-manno-oct-2-ulosonate + phosphate</text>
        <dbReference type="Rhea" id="RHEA:11500"/>
        <dbReference type="ChEBI" id="CHEBI:15377"/>
        <dbReference type="ChEBI" id="CHEBI:43474"/>
        <dbReference type="ChEBI" id="CHEBI:85985"/>
        <dbReference type="ChEBI" id="CHEBI:85986"/>
        <dbReference type="EC" id="3.1.3.45"/>
    </reaction>
</comment>
<dbReference type="FunFam" id="3.40.50.1000:FF:000029">
    <property type="entry name" value="3-deoxy-D-manno-octulosonate 8-phosphate phosphatase KdsC"/>
    <property type="match status" value="1"/>
</dbReference>
<dbReference type="Proteomes" id="UP000288058">
    <property type="component" value="Unassembled WGS sequence"/>
</dbReference>
<organism evidence="13 14">
    <name type="scientific">Idiomarina ramblicola</name>
    <dbReference type="NCBI Taxonomy" id="263724"/>
    <lineage>
        <taxon>Bacteria</taxon>
        <taxon>Pseudomonadati</taxon>
        <taxon>Pseudomonadota</taxon>
        <taxon>Gammaproteobacteria</taxon>
        <taxon>Alteromonadales</taxon>
        <taxon>Idiomarinaceae</taxon>
        <taxon>Idiomarina</taxon>
    </lineage>
</organism>
<dbReference type="GO" id="GO:0019143">
    <property type="term" value="F:3-deoxy-manno-octulosonate-8-phosphatase activity"/>
    <property type="evidence" value="ECO:0007669"/>
    <property type="project" value="UniProtKB-UniRule"/>
</dbReference>
<dbReference type="InterPro" id="IPR023214">
    <property type="entry name" value="HAD_sf"/>
</dbReference>
<keyword evidence="14" id="KW-1185">Reference proteome</keyword>
<evidence type="ECO:0000256" key="11">
    <source>
        <dbReference type="PIRNR" id="PIRNR006118"/>
    </source>
</evidence>
<dbReference type="RefSeq" id="WP_126780940.1">
    <property type="nucleotide sequence ID" value="NZ_PIQC01000003.1"/>
</dbReference>
<dbReference type="InterPro" id="IPR050793">
    <property type="entry name" value="CMP-NeuNAc_synthase"/>
</dbReference>
<dbReference type="SFLD" id="SFLDG01138">
    <property type="entry name" value="C1.6.2:_Deoxy-d-mannose-octulo"/>
    <property type="match status" value="1"/>
</dbReference>
<dbReference type="GO" id="GO:0009103">
    <property type="term" value="P:lipopolysaccharide biosynthetic process"/>
    <property type="evidence" value="ECO:0007669"/>
    <property type="project" value="UniProtKB-UniRule"/>
</dbReference>
<dbReference type="EMBL" id="PIQC01000003">
    <property type="protein sequence ID" value="RUO71923.1"/>
    <property type="molecule type" value="Genomic_DNA"/>
</dbReference>
<feature type="binding site" evidence="12">
    <location>
        <position position="30"/>
    </location>
    <ligand>
        <name>substrate</name>
    </ligand>
</feature>
<keyword evidence="11" id="KW-0448">Lipopolysaccharide biosynthesis</keyword>
<comment type="subunit">
    <text evidence="4 11">Homotetramer.</text>
</comment>
<evidence type="ECO:0000256" key="10">
    <source>
        <dbReference type="ARBA" id="ARBA00031051"/>
    </source>
</evidence>
<keyword evidence="8 11" id="KW-0378">Hydrolase</keyword>
<gene>
    <name evidence="13" type="ORF">CWI78_05260</name>
</gene>
<protein>
    <recommendedName>
        <fullName evidence="6 11">3-deoxy-D-manno-octulosonate 8-phosphate phosphatase KdsC</fullName>
        <ecNumber evidence="5 11">3.1.3.45</ecNumber>
    </recommendedName>
    <alternativeName>
        <fullName evidence="10 11">KDO 8-P phosphatase</fullName>
    </alternativeName>
</protein>
<comment type="caution">
    <text evidence="13">The sequence shown here is derived from an EMBL/GenBank/DDBJ whole genome shotgun (WGS) entry which is preliminary data.</text>
</comment>
<evidence type="ECO:0000256" key="12">
    <source>
        <dbReference type="PIRSR" id="PIRSR006118-2"/>
    </source>
</evidence>
<dbReference type="EC" id="3.1.3.45" evidence="5 11"/>
<dbReference type="InterPro" id="IPR006549">
    <property type="entry name" value="HAD-SF_hydro_IIIA"/>
</dbReference>
<name>A0A432Z269_9GAMM</name>
<evidence type="ECO:0000256" key="3">
    <source>
        <dbReference type="ARBA" id="ARBA00005893"/>
    </source>
</evidence>
<evidence type="ECO:0000256" key="7">
    <source>
        <dbReference type="ARBA" id="ARBA00022723"/>
    </source>
</evidence>
<evidence type="ECO:0000256" key="6">
    <source>
        <dbReference type="ARBA" id="ARBA00020092"/>
    </source>
</evidence>
<feature type="binding site" evidence="12">
    <location>
        <position position="28"/>
    </location>
    <ligand>
        <name>Mg(2+)</name>
        <dbReference type="ChEBI" id="CHEBI:18420"/>
    </ligand>
</feature>
<dbReference type="PANTHER" id="PTHR21485">
    <property type="entry name" value="HAD SUPERFAMILY MEMBERS CMAS AND KDSC"/>
    <property type="match status" value="1"/>
</dbReference>
<dbReference type="PANTHER" id="PTHR21485:SF3">
    <property type="entry name" value="N-ACYLNEURAMINATE CYTIDYLYLTRANSFERASE"/>
    <property type="match status" value="1"/>
</dbReference>
<dbReference type="CDD" id="cd01630">
    <property type="entry name" value="HAD_KDO-like"/>
    <property type="match status" value="1"/>
</dbReference>
<keyword evidence="7 11" id="KW-0479">Metal-binding</keyword>
<dbReference type="GO" id="GO:0046872">
    <property type="term" value="F:metal ion binding"/>
    <property type="evidence" value="ECO:0007669"/>
    <property type="project" value="UniProtKB-UniRule"/>
</dbReference>
<evidence type="ECO:0000256" key="5">
    <source>
        <dbReference type="ARBA" id="ARBA00013066"/>
    </source>
</evidence>
<comment type="function">
    <text evidence="11">Catalyzes the hydrolysis of 3-deoxy-D-manno-octulosonate 8-phosphate (KDO 8-P) to 3-deoxy-D-manno-octulosonate (KDO) and inorganic phosphate.</text>
</comment>
<reference evidence="14" key="1">
    <citation type="journal article" date="2018" name="Front. Microbiol.">
        <title>Genome-Based Analysis Reveals the Taxonomy and Diversity of the Family Idiomarinaceae.</title>
        <authorList>
            <person name="Liu Y."/>
            <person name="Lai Q."/>
            <person name="Shao Z."/>
        </authorList>
    </citation>
    <scope>NUCLEOTIDE SEQUENCE [LARGE SCALE GENOMIC DNA]</scope>
    <source>
        <strain evidence="14">R22</strain>
    </source>
</reference>
<comment type="cofactor">
    <cofactor evidence="2 11 12">
        <name>Mg(2+)</name>
        <dbReference type="ChEBI" id="CHEBI:18420"/>
    </cofactor>
</comment>
<keyword evidence="9 11" id="KW-0460">Magnesium</keyword>
<dbReference type="OrthoDB" id="9805604at2"/>
<dbReference type="Gene3D" id="3.40.50.1000">
    <property type="entry name" value="HAD superfamily/HAD-like"/>
    <property type="match status" value="1"/>
</dbReference>
<evidence type="ECO:0000256" key="9">
    <source>
        <dbReference type="ARBA" id="ARBA00022842"/>
    </source>
</evidence>
<dbReference type="InterPro" id="IPR036412">
    <property type="entry name" value="HAD-like_sf"/>
</dbReference>
<sequence>MECINTWYGDIEKSLFKRFSEIKLLVLDVDGVFSDGRIYLGNDGEELKAFHTRDGFGMKALKKSGVETAVITGRTSRIVEHRMEHLGVGFIYQGQNDKTAAFSELLEKLQLGIDQVAYVGDDTPDLALIKAAGLGIAVQDAHASVQQQADYISRCHGGHGAVREVCDLIMLSQGQLHLATGASV</sequence>
<feature type="binding site" evidence="12">
    <location>
        <position position="121"/>
    </location>
    <ligand>
        <name>Mg(2+)</name>
        <dbReference type="ChEBI" id="CHEBI:18420"/>
    </ligand>
</feature>
<dbReference type="InterPro" id="IPR010023">
    <property type="entry name" value="KdsC_fam"/>
</dbReference>
<dbReference type="NCBIfam" id="NF007019">
    <property type="entry name" value="PRK09484.1"/>
    <property type="match status" value="1"/>
</dbReference>
<evidence type="ECO:0000313" key="14">
    <source>
        <dbReference type="Proteomes" id="UP000288058"/>
    </source>
</evidence>
<dbReference type="SUPFAM" id="SSF56784">
    <property type="entry name" value="HAD-like"/>
    <property type="match status" value="1"/>
</dbReference>
<evidence type="ECO:0000256" key="4">
    <source>
        <dbReference type="ARBA" id="ARBA00011881"/>
    </source>
</evidence>
<dbReference type="NCBIfam" id="TIGR01662">
    <property type="entry name" value="HAD-SF-IIIA"/>
    <property type="match status" value="1"/>
</dbReference>
<comment type="similarity">
    <text evidence="3 11">Belongs to the KdsC family.</text>
</comment>
<dbReference type="PIRSF" id="PIRSF006118">
    <property type="entry name" value="KDO8-P_Ptase"/>
    <property type="match status" value="1"/>
</dbReference>
<evidence type="ECO:0000256" key="2">
    <source>
        <dbReference type="ARBA" id="ARBA00001946"/>
    </source>
</evidence>
<accession>A0A432Z269</accession>
<proteinExistence type="inferred from homology"/>
<dbReference type="GO" id="GO:0008781">
    <property type="term" value="F:N-acylneuraminate cytidylyltransferase activity"/>
    <property type="evidence" value="ECO:0007669"/>
    <property type="project" value="TreeGrafter"/>
</dbReference>
<evidence type="ECO:0000256" key="8">
    <source>
        <dbReference type="ARBA" id="ARBA00022801"/>
    </source>
</evidence>
<dbReference type="SFLD" id="SFLDG01136">
    <property type="entry name" value="C1.6:_Phosphoserine_Phosphatas"/>
    <property type="match status" value="1"/>
</dbReference>
<evidence type="ECO:0000256" key="1">
    <source>
        <dbReference type="ARBA" id="ARBA00000898"/>
    </source>
</evidence>
<dbReference type="NCBIfam" id="TIGR01670">
    <property type="entry name" value="KdsC-phosphatas"/>
    <property type="match status" value="1"/>
</dbReference>
<dbReference type="Pfam" id="PF08282">
    <property type="entry name" value="Hydrolase_3"/>
    <property type="match status" value="1"/>
</dbReference>
<dbReference type="AlphaFoldDB" id="A0A432Z269"/>